<dbReference type="PROSITE" id="PS51682">
    <property type="entry name" value="SAM_OMT_I"/>
    <property type="match status" value="1"/>
</dbReference>
<keyword evidence="2 4" id="KW-0808">Transferase</keyword>
<dbReference type="GO" id="GO:0032259">
    <property type="term" value="P:methylation"/>
    <property type="evidence" value="ECO:0007669"/>
    <property type="project" value="UniProtKB-KW"/>
</dbReference>
<organism evidence="4 5">
    <name type="scientific">Corallococcus exercitus</name>
    <dbReference type="NCBI Taxonomy" id="2316736"/>
    <lineage>
        <taxon>Bacteria</taxon>
        <taxon>Pseudomonadati</taxon>
        <taxon>Myxococcota</taxon>
        <taxon>Myxococcia</taxon>
        <taxon>Myxococcales</taxon>
        <taxon>Cystobacterineae</taxon>
        <taxon>Myxococcaceae</taxon>
        <taxon>Corallococcus</taxon>
    </lineage>
</organism>
<dbReference type="GO" id="GO:0008171">
    <property type="term" value="F:O-methyltransferase activity"/>
    <property type="evidence" value="ECO:0007669"/>
    <property type="project" value="InterPro"/>
</dbReference>
<protein>
    <submittedName>
        <fullName evidence="4">O-methyltransferase</fullName>
    </submittedName>
</protein>
<accession>A0A7Y4NTS2</accession>
<keyword evidence="3" id="KW-0949">S-adenosyl-L-methionine</keyword>
<proteinExistence type="predicted"/>
<dbReference type="AlphaFoldDB" id="A0A7Y4NTS2"/>
<dbReference type="Proteomes" id="UP000563426">
    <property type="component" value="Unassembled WGS sequence"/>
</dbReference>
<dbReference type="PANTHER" id="PTHR43167:SF1">
    <property type="entry name" value="PUTATIVE (AFU_ORTHOLOGUE AFUA_6G01830)-RELATED"/>
    <property type="match status" value="1"/>
</dbReference>
<dbReference type="InterPro" id="IPR029063">
    <property type="entry name" value="SAM-dependent_MTases_sf"/>
</dbReference>
<keyword evidence="5" id="KW-1185">Reference proteome</keyword>
<evidence type="ECO:0000313" key="4">
    <source>
        <dbReference type="EMBL" id="NOK37205.1"/>
    </source>
</evidence>
<comment type="caution">
    <text evidence="4">The sequence shown here is derived from an EMBL/GenBank/DDBJ whole genome shotgun (WGS) entry which is preliminary data.</text>
</comment>
<evidence type="ECO:0000256" key="3">
    <source>
        <dbReference type="ARBA" id="ARBA00022691"/>
    </source>
</evidence>
<evidence type="ECO:0000256" key="2">
    <source>
        <dbReference type="ARBA" id="ARBA00022679"/>
    </source>
</evidence>
<name>A0A7Y4NTS2_9BACT</name>
<dbReference type="EMBL" id="JABFJV010000210">
    <property type="protein sequence ID" value="NOK37205.1"/>
    <property type="molecule type" value="Genomic_DNA"/>
</dbReference>
<dbReference type="SUPFAM" id="SSF53335">
    <property type="entry name" value="S-adenosyl-L-methionine-dependent methyltransferases"/>
    <property type="match status" value="1"/>
</dbReference>
<keyword evidence="1 4" id="KW-0489">Methyltransferase</keyword>
<dbReference type="Pfam" id="PF13578">
    <property type="entry name" value="Methyltransf_24"/>
    <property type="match status" value="1"/>
</dbReference>
<evidence type="ECO:0000313" key="5">
    <source>
        <dbReference type="Proteomes" id="UP000563426"/>
    </source>
</evidence>
<sequence>MTTTLHSPPVASLLTHLFADARKTDAAVLAPFSALPADERRARLNGDPRAFYASVAEAYLPVSEKLGQLLYALARARRARTVVEFGTSFGISTVHLAAALRDGGGGGRLITTEYEASKVRRAKEHLTQAGLVDLVEFRVGDALETLRTDVPDGIDLVLLDGAKPLYLPLLRLLEPKLAPGAILVADNVRMSPEFAAHMARPEHGYVTIPLPWEDDDCLFAVRVA</sequence>
<reference evidence="4 5" key="1">
    <citation type="submission" date="2020-05" db="EMBL/GenBank/DDBJ databases">
        <authorList>
            <person name="Whitworth D."/>
        </authorList>
    </citation>
    <scope>NUCLEOTIDE SEQUENCE [LARGE SCALE GENOMIC DNA]</scope>
    <source>
        <strain evidence="4 5">AB043B</strain>
    </source>
</reference>
<dbReference type="InterPro" id="IPR002935">
    <property type="entry name" value="SAM_O-MeTrfase"/>
</dbReference>
<dbReference type="RefSeq" id="WP_171437269.1">
    <property type="nucleotide sequence ID" value="NZ_JABFJV010000210.1"/>
</dbReference>
<dbReference type="Gene3D" id="3.40.50.150">
    <property type="entry name" value="Vaccinia Virus protein VP39"/>
    <property type="match status" value="1"/>
</dbReference>
<dbReference type="PANTHER" id="PTHR43167">
    <property type="entry name" value="PUTATIVE (AFU_ORTHOLOGUE AFUA_6G01830)-RELATED"/>
    <property type="match status" value="1"/>
</dbReference>
<evidence type="ECO:0000256" key="1">
    <source>
        <dbReference type="ARBA" id="ARBA00022603"/>
    </source>
</evidence>
<gene>
    <name evidence="4" type="ORF">HMI49_28815</name>
</gene>